<name>A0A8H6S033_MYCCL</name>
<gene>
    <name evidence="1" type="ORF">HMN09_01304900</name>
</gene>
<comment type="caution">
    <text evidence="1">The sequence shown here is derived from an EMBL/GenBank/DDBJ whole genome shotgun (WGS) entry which is preliminary data.</text>
</comment>
<reference evidence="1" key="1">
    <citation type="submission" date="2020-05" db="EMBL/GenBank/DDBJ databases">
        <title>Mycena genomes resolve the evolution of fungal bioluminescence.</title>
        <authorList>
            <person name="Tsai I.J."/>
        </authorList>
    </citation>
    <scope>NUCLEOTIDE SEQUENCE</scope>
    <source>
        <strain evidence="1">110903Hualien_Pintung</strain>
    </source>
</reference>
<organism evidence="1 2">
    <name type="scientific">Mycena chlorophos</name>
    <name type="common">Agaric fungus</name>
    <name type="synonym">Agaricus chlorophos</name>
    <dbReference type="NCBI Taxonomy" id="658473"/>
    <lineage>
        <taxon>Eukaryota</taxon>
        <taxon>Fungi</taxon>
        <taxon>Dikarya</taxon>
        <taxon>Basidiomycota</taxon>
        <taxon>Agaricomycotina</taxon>
        <taxon>Agaricomycetes</taxon>
        <taxon>Agaricomycetidae</taxon>
        <taxon>Agaricales</taxon>
        <taxon>Marasmiineae</taxon>
        <taxon>Mycenaceae</taxon>
        <taxon>Mycena</taxon>
    </lineage>
</organism>
<keyword evidence="2" id="KW-1185">Reference proteome</keyword>
<accession>A0A8H6S033</accession>
<evidence type="ECO:0008006" key="3">
    <source>
        <dbReference type="Google" id="ProtNLM"/>
    </source>
</evidence>
<dbReference type="Proteomes" id="UP000613580">
    <property type="component" value="Unassembled WGS sequence"/>
</dbReference>
<dbReference type="EMBL" id="JACAZE010000027">
    <property type="protein sequence ID" value="KAF7290002.1"/>
    <property type="molecule type" value="Genomic_DNA"/>
</dbReference>
<proteinExistence type="predicted"/>
<dbReference type="AlphaFoldDB" id="A0A8H6S033"/>
<evidence type="ECO:0000313" key="1">
    <source>
        <dbReference type="EMBL" id="KAF7290002.1"/>
    </source>
</evidence>
<sequence>MSQLPTELVALIIDHIPSSDKTTLLACSLAALAFRNPAQRRFNETLKVAAGLGARPVQGSGWRVTFTQAAGHLDKYPHLAQYVRTLNVKFTKEATCSMASIRNVLQRMRHVETVVLSNDWWEQAAWYNMPIVLVGPILGWLSAPPSTGTGTLGRLEIWNFQGLETGGMRCFLHAAPSLCFTNCGIRPANYVGISSAGGKSKLRELEMRRAPQVAALLGQSHLAHVAGNIGTLTLEGQFEDTKDVFPLCLATMPSLETLRVDGYSAWSNAGIVLPAGGPLVFTRLRHLQLVFTRSDMDNANGAVRWFTSGMFFRFSAPALEEVVFRATGLPADGHCVYAPLMDALAAFLRDHGNVRSVEWCIEFAYTAASWEQRRAAAQAFADDVRKWFPREDQEGLLVFRMPN</sequence>
<evidence type="ECO:0000313" key="2">
    <source>
        <dbReference type="Proteomes" id="UP000613580"/>
    </source>
</evidence>
<protein>
    <recommendedName>
        <fullName evidence="3">F-box domain-containing protein</fullName>
    </recommendedName>
</protein>